<dbReference type="InterPro" id="IPR000306">
    <property type="entry name" value="Znf_FYVE"/>
</dbReference>
<keyword evidence="2 4" id="KW-0863">Zinc-finger</keyword>
<dbReference type="InterPro" id="IPR011011">
    <property type="entry name" value="Znf_FYVE_PHD"/>
</dbReference>
<dbReference type="SMART" id="SM00064">
    <property type="entry name" value="FYVE"/>
    <property type="match status" value="1"/>
</dbReference>
<dbReference type="Gene3D" id="3.30.40.10">
    <property type="entry name" value="Zinc/RING finger domain, C3HC4 (zinc finger)"/>
    <property type="match status" value="1"/>
</dbReference>
<dbReference type="PROSITE" id="PS00028">
    <property type="entry name" value="ZINC_FINGER_C2H2_1"/>
    <property type="match status" value="1"/>
</dbReference>
<protein>
    <recommendedName>
        <fullName evidence="6">FYVE-type domain-containing protein</fullName>
    </recommendedName>
</protein>
<dbReference type="PROSITE" id="PS50178">
    <property type="entry name" value="ZF_FYVE"/>
    <property type="match status" value="1"/>
</dbReference>
<proteinExistence type="predicted"/>
<evidence type="ECO:0000313" key="8">
    <source>
        <dbReference type="Proteomes" id="UP001187531"/>
    </source>
</evidence>
<dbReference type="Gene3D" id="4.10.860.20">
    <property type="entry name" value="Rabenosyn, Rab binding domain"/>
    <property type="match status" value="1"/>
</dbReference>
<dbReference type="Pfam" id="PF11464">
    <property type="entry name" value="Rbsn"/>
    <property type="match status" value="1"/>
</dbReference>
<feature type="compositionally biased region" description="Basic and acidic residues" evidence="5">
    <location>
        <begin position="398"/>
        <end position="410"/>
    </location>
</feature>
<dbReference type="EMBL" id="JAVRJZ010000011">
    <property type="protein sequence ID" value="KAK2716623.1"/>
    <property type="molecule type" value="Genomic_DNA"/>
</dbReference>
<dbReference type="InterPro" id="IPR013083">
    <property type="entry name" value="Znf_RING/FYVE/PHD"/>
</dbReference>
<feature type="region of interest" description="Disordered" evidence="5">
    <location>
        <begin position="383"/>
        <end position="413"/>
    </location>
</feature>
<evidence type="ECO:0000256" key="5">
    <source>
        <dbReference type="SAM" id="MobiDB-lite"/>
    </source>
</evidence>
<dbReference type="AlphaFoldDB" id="A0AA88L2L2"/>
<organism evidence="7 8">
    <name type="scientific">Artemia franciscana</name>
    <name type="common">Brine shrimp</name>
    <name type="synonym">Artemia sanfranciscana</name>
    <dbReference type="NCBI Taxonomy" id="6661"/>
    <lineage>
        <taxon>Eukaryota</taxon>
        <taxon>Metazoa</taxon>
        <taxon>Ecdysozoa</taxon>
        <taxon>Arthropoda</taxon>
        <taxon>Crustacea</taxon>
        <taxon>Branchiopoda</taxon>
        <taxon>Anostraca</taxon>
        <taxon>Artemiidae</taxon>
        <taxon>Artemia</taxon>
    </lineage>
</organism>
<dbReference type="GO" id="GO:0008270">
    <property type="term" value="F:zinc ion binding"/>
    <property type="evidence" value="ECO:0007669"/>
    <property type="project" value="UniProtKB-KW"/>
</dbReference>
<evidence type="ECO:0000259" key="6">
    <source>
        <dbReference type="PROSITE" id="PS50178"/>
    </source>
</evidence>
<dbReference type="PANTHER" id="PTHR13510">
    <property type="entry name" value="FYVE-FINGER-CONTAINING RAB5 EFFECTOR PROTEIN RABENOSYN-5-RELATED"/>
    <property type="match status" value="1"/>
</dbReference>
<dbReference type="InterPro" id="IPR013087">
    <property type="entry name" value="Znf_C2H2_type"/>
</dbReference>
<dbReference type="InterPro" id="IPR052727">
    <property type="entry name" value="Rab4/Rab5_effector"/>
</dbReference>
<dbReference type="Pfam" id="PF01363">
    <property type="entry name" value="FYVE"/>
    <property type="match status" value="1"/>
</dbReference>
<keyword evidence="1" id="KW-0479">Metal-binding</keyword>
<evidence type="ECO:0000256" key="2">
    <source>
        <dbReference type="ARBA" id="ARBA00022771"/>
    </source>
</evidence>
<dbReference type="InterPro" id="IPR017455">
    <property type="entry name" value="Znf_FYVE-rel"/>
</dbReference>
<evidence type="ECO:0000256" key="3">
    <source>
        <dbReference type="ARBA" id="ARBA00022833"/>
    </source>
</evidence>
<reference evidence="7" key="1">
    <citation type="submission" date="2023-07" db="EMBL/GenBank/DDBJ databases">
        <title>Chromosome-level genome assembly of Artemia franciscana.</title>
        <authorList>
            <person name="Jo E."/>
        </authorList>
    </citation>
    <scope>NUCLEOTIDE SEQUENCE</scope>
    <source>
        <tissue evidence="7">Whole body</tissue>
    </source>
</reference>
<comment type="caution">
    <text evidence="7">The sequence shown here is derived from an EMBL/GenBank/DDBJ whole genome shotgun (WGS) entry which is preliminary data.</text>
</comment>
<keyword evidence="3" id="KW-0862">Zinc</keyword>
<dbReference type="PANTHER" id="PTHR13510:SF44">
    <property type="entry name" value="RABENOSYN-5"/>
    <property type="match status" value="1"/>
</dbReference>
<dbReference type="SUPFAM" id="SSF140125">
    <property type="entry name" value="Rabenosyn-5 Rab-binding domain-like"/>
    <property type="match status" value="1"/>
</dbReference>
<sequence length="481" mass="55198">MSHENVEIIEGFLCPICYEDLGTILGLHSHFNDKHGEEKDILSAFKGIIGKAKTIFNEGLLNDSSLLGKKDEFKEVRVIQEQKAGVSRSFTAEFKALREAKVSYKVTKTNQLLVRLDKLVSGLPLEPSKRKAHEQNVVQWVTDEDVKMCPECAKSFGILRRRHHCRLCGSIQCHECSTFILVSHARKLIYPSQESPEINRRVSEFSVKNSIKFKLPSSSASMASITSFADVETGEPHIRSCKYCIEMLNKYENQLEARTNRPALVVLYDSLISNKEKTAQLLSEYIDLSKLLWEGEQEFLLNDAKKVRMDLMKLADTLDGLSKRIVLLGKDQESEIPRIQLSLQNKIRYATAQFLKENLLGLPSLPSEEEMVRIREKRKAEAERRLEELRGKSPQKISHKESRLSEESPKRANNNRVYHELGWTASAAKAREDLDGTDHPMVEQMYILRTYIREAREQNRMDEVATLERNLEELEAEYSKL</sequence>
<gene>
    <name evidence="7" type="ORF">QYM36_006935</name>
</gene>
<evidence type="ECO:0000256" key="1">
    <source>
        <dbReference type="ARBA" id="ARBA00022723"/>
    </source>
</evidence>
<evidence type="ECO:0000256" key="4">
    <source>
        <dbReference type="PROSITE-ProRule" id="PRU00091"/>
    </source>
</evidence>
<dbReference type="Proteomes" id="UP001187531">
    <property type="component" value="Unassembled WGS sequence"/>
</dbReference>
<dbReference type="SUPFAM" id="SSF57903">
    <property type="entry name" value="FYVE/PHD zinc finger"/>
    <property type="match status" value="1"/>
</dbReference>
<name>A0AA88L2L2_ARTSF</name>
<accession>A0AA88L2L2</accession>
<feature type="domain" description="FYVE-type" evidence="6">
    <location>
        <begin position="143"/>
        <end position="249"/>
    </location>
</feature>
<dbReference type="InterPro" id="IPR021565">
    <property type="entry name" value="Rbsn_Rab-bd"/>
</dbReference>
<keyword evidence="8" id="KW-1185">Reference proteome</keyword>
<evidence type="ECO:0000313" key="7">
    <source>
        <dbReference type="EMBL" id="KAK2716623.1"/>
    </source>
</evidence>
<dbReference type="InterPro" id="IPR036531">
    <property type="entry name" value="Rbsn_Rab-bd_sf"/>
</dbReference>